<sequence>MTKEEILAMGAGVEMDTAVHQEVMCRKEPSLIHPLPEYSEDISATWQILKRLREEYWCIEVRIADGCWVIMELLRTPPIKVEVNAGTPFEKLPEAICKAALLAKLEAGNG</sequence>
<reference evidence="2" key="1">
    <citation type="journal article" date="2014" name="Front. Microbiol.">
        <title>High frequency of phylogenetically diverse reductive dehalogenase-homologous genes in deep subseafloor sedimentary metagenomes.</title>
        <authorList>
            <person name="Kawai M."/>
            <person name="Futagami T."/>
            <person name="Toyoda A."/>
            <person name="Takaki Y."/>
            <person name="Nishi S."/>
            <person name="Hori S."/>
            <person name="Arai W."/>
            <person name="Tsubouchi T."/>
            <person name="Morono Y."/>
            <person name="Uchiyama I."/>
            <person name="Ito T."/>
            <person name="Fujiyama A."/>
            <person name="Inagaki F."/>
            <person name="Takami H."/>
        </authorList>
    </citation>
    <scope>NUCLEOTIDE SEQUENCE</scope>
    <source>
        <strain evidence="2">Expedition CK06-06</strain>
    </source>
</reference>
<evidence type="ECO:0000313" key="2">
    <source>
        <dbReference type="EMBL" id="GAH60699.1"/>
    </source>
</evidence>
<dbReference type="EMBL" id="BARU01020164">
    <property type="protein sequence ID" value="GAH60699.1"/>
    <property type="molecule type" value="Genomic_DNA"/>
</dbReference>
<name>X1I3N2_9ZZZZ</name>
<dbReference type="AlphaFoldDB" id="X1I3N2"/>
<dbReference type="InterPro" id="IPR041270">
    <property type="entry name" value="Phage_ABA_S"/>
</dbReference>
<dbReference type="Gene3D" id="3.30.2120.10">
    <property type="entry name" value="Bacillus phage protein-like"/>
    <property type="match status" value="1"/>
</dbReference>
<evidence type="ECO:0000259" key="1">
    <source>
        <dbReference type="Pfam" id="PF18066"/>
    </source>
</evidence>
<comment type="caution">
    <text evidence="2">The sequence shown here is derived from an EMBL/GenBank/DDBJ whole genome shotgun (WGS) entry which is preliminary data.</text>
</comment>
<dbReference type="InterPro" id="IPR028985">
    <property type="entry name" value="Bacillus_phage_prot-like"/>
</dbReference>
<gene>
    <name evidence="2" type="ORF">S03H2_33148</name>
</gene>
<organism evidence="2">
    <name type="scientific">marine sediment metagenome</name>
    <dbReference type="NCBI Taxonomy" id="412755"/>
    <lineage>
        <taxon>unclassified sequences</taxon>
        <taxon>metagenomes</taxon>
        <taxon>ecological metagenomes</taxon>
    </lineage>
</organism>
<accession>X1I3N2</accession>
<dbReference type="Pfam" id="PF18066">
    <property type="entry name" value="Phage_ABA_S"/>
    <property type="match status" value="1"/>
</dbReference>
<feature type="domain" description="Phage ABA sandwich" evidence="1">
    <location>
        <begin position="27"/>
        <end position="101"/>
    </location>
</feature>
<protein>
    <recommendedName>
        <fullName evidence="1">Phage ABA sandwich domain-containing protein</fullName>
    </recommendedName>
</protein>
<proteinExistence type="predicted"/>